<dbReference type="PANTHER" id="PTHR37184">
    <property type="entry name" value="CLAVATA3/ESR (CLE)-RELATED PROTEIN 27"/>
    <property type="match status" value="1"/>
</dbReference>
<keyword evidence="2" id="KW-1133">Transmembrane helix</keyword>
<organism evidence="3 4">
    <name type="scientific">Thlaspi arvense</name>
    <name type="common">Field penny-cress</name>
    <dbReference type="NCBI Taxonomy" id="13288"/>
    <lineage>
        <taxon>Eukaryota</taxon>
        <taxon>Viridiplantae</taxon>
        <taxon>Streptophyta</taxon>
        <taxon>Embryophyta</taxon>
        <taxon>Tracheophyta</taxon>
        <taxon>Spermatophyta</taxon>
        <taxon>Magnoliopsida</taxon>
        <taxon>eudicotyledons</taxon>
        <taxon>Gunneridae</taxon>
        <taxon>Pentapetalae</taxon>
        <taxon>rosids</taxon>
        <taxon>malvids</taxon>
        <taxon>Brassicales</taxon>
        <taxon>Brassicaceae</taxon>
        <taxon>Thlaspideae</taxon>
        <taxon>Thlaspi</taxon>
    </lineage>
</organism>
<evidence type="ECO:0000256" key="2">
    <source>
        <dbReference type="SAM" id="Phobius"/>
    </source>
</evidence>
<protein>
    <recommendedName>
        <fullName evidence="5">CLAVATA3/ESR (CLE)-related protein 43</fullName>
    </recommendedName>
</protein>
<dbReference type="Proteomes" id="UP000836841">
    <property type="component" value="Chromosome 1"/>
</dbReference>
<keyword evidence="4" id="KW-1185">Reference proteome</keyword>
<feature type="region of interest" description="Disordered" evidence="1">
    <location>
        <begin position="75"/>
        <end position="94"/>
    </location>
</feature>
<keyword evidence="2" id="KW-0472">Membrane</keyword>
<reference evidence="3 4" key="1">
    <citation type="submission" date="2022-03" db="EMBL/GenBank/DDBJ databases">
        <authorList>
            <person name="Nunn A."/>
            <person name="Chopra R."/>
            <person name="Nunn A."/>
            <person name="Contreras Garrido A."/>
        </authorList>
    </citation>
    <scope>NUCLEOTIDE SEQUENCE [LARGE SCALE GENOMIC DNA]</scope>
</reference>
<evidence type="ECO:0000256" key="1">
    <source>
        <dbReference type="SAM" id="MobiDB-lite"/>
    </source>
</evidence>
<dbReference type="EMBL" id="OU466857">
    <property type="protein sequence ID" value="CAH2033939.1"/>
    <property type="molecule type" value="Genomic_DNA"/>
</dbReference>
<name>A0AAU9R5J2_THLAR</name>
<evidence type="ECO:0008006" key="5">
    <source>
        <dbReference type="Google" id="ProtNLM"/>
    </source>
</evidence>
<dbReference type="InterPro" id="IPR040274">
    <property type="entry name" value="CLE27/CLE43"/>
</dbReference>
<evidence type="ECO:0000313" key="3">
    <source>
        <dbReference type="EMBL" id="CAH2033939.1"/>
    </source>
</evidence>
<keyword evidence="2" id="KW-0812">Transmembrane</keyword>
<feature type="transmembrane region" description="Helical" evidence="2">
    <location>
        <begin position="6"/>
        <end position="25"/>
    </location>
</feature>
<dbReference type="PANTHER" id="PTHR37184:SF6">
    <property type="entry name" value="(RAPE) HYPOTHETICAL PROTEIN"/>
    <property type="match status" value="1"/>
</dbReference>
<evidence type="ECO:0000313" key="4">
    <source>
        <dbReference type="Proteomes" id="UP000836841"/>
    </source>
</evidence>
<dbReference type="AlphaFoldDB" id="A0AAU9R5J2"/>
<accession>A0AAU9R5J2</accession>
<sequence length="94" mass="10960">MGCRDILLTFCVALLLISLFQIWLFREGQVRELSEEDQLRKDGSTLVSKNKKDDNVQRLYQRYFKGSSFGLNNTHTRFEDSNRKIPSAPDPLHN</sequence>
<gene>
    <name evidence="3" type="ORF">TAV2_LOCUS3490</name>
</gene>
<proteinExistence type="predicted"/>